<gene>
    <name evidence="1" type="ORF">RIF29_00686</name>
</gene>
<dbReference type="EMBL" id="JAYWIO010000001">
    <property type="protein sequence ID" value="KAK7287411.1"/>
    <property type="molecule type" value="Genomic_DNA"/>
</dbReference>
<reference evidence="1 2" key="1">
    <citation type="submission" date="2024-01" db="EMBL/GenBank/DDBJ databases">
        <title>The genomes of 5 underutilized Papilionoideae crops provide insights into root nodulation and disease resistanc.</title>
        <authorList>
            <person name="Yuan L."/>
        </authorList>
    </citation>
    <scope>NUCLEOTIDE SEQUENCE [LARGE SCALE GENOMIC DNA]</scope>
    <source>
        <strain evidence="1">ZHUSHIDOU_FW_LH</strain>
        <tissue evidence="1">Leaf</tissue>
    </source>
</reference>
<dbReference type="AlphaFoldDB" id="A0AAN9IWS6"/>
<keyword evidence="2" id="KW-1185">Reference proteome</keyword>
<protein>
    <submittedName>
        <fullName evidence="1">Uncharacterized protein</fullName>
    </submittedName>
</protein>
<evidence type="ECO:0000313" key="1">
    <source>
        <dbReference type="EMBL" id="KAK7287411.1"/>
    </source>
</evidence>
<organism evidence="1 2">
    <name type="scientific">Crotalaria pallida</name>
    <name type="common">Smooth rattlebox</name>
    <name type="synonym">Crotalaria striata</name>
    <dbReference type="NCBI Taxonomy" id="3830"/>
    <lineage>
        <taxon>Eukaryota</taxon>
        <taxon>Viridiplantae</taxon>
        <taxon>Streptophyta</taxon>
        <taxon>Embryophyta</taxon>
        <taxon>Tracheophyta</taxon>
        <taxon>Spermatophyta</taxon>
        <taxon>Magnoliopsida</taxon>
        <taxon>eudicotyledons</taxon>
        <taxon>Gunneridae</taxon>
        <taxon>Pentapetalae</taxon>
        <taxon>rosids</taxon>
        <taxon>fabids</taxon>
        <taxon>Fabales</taxon>
        <taxon>Fabaceae</taxon>
        <taxon>Papilionoideae</taxon>
        <taxon>50 kb inversion clade</taxon>
        <taxon>genistoids sensu lato</taxon>
        <taxon>core genistoids</taxon>
        <taxon>Crotalarieae</taxon>
        <taxon>Crotalaria</taxon>
    </lineage>
</organism>
<dbReference type="Proteomes" id="UP001372338">
    <property type="component" value="Unassembled WGS sequence"/>
</dbReference>
<name>A0AAN9IWS6_CROPI</name>
<sequence>MSKYELKAKLDKVKSLNVKMSKYELKAKLDKVKSLNVKLESHSKKLIDDLDAAIVEANSNKRFAVELRNYRLRPAYSSSSLSDGAVAGSTSSTSSCNCCIATSISVGGGVVAYHQKPKAMACAIAKLMMMMMEMDIANSWEWKVATDGIYSVKSAYKELRGQVQSGENEQVKAIWEANAPLKTKAFG</sequence>
<proteinExistence type="predicted"/>
<evidence type="ECO:0000313" key="2">
    <source>
        <dbReference type="Proteomes" id="UP001372338"/>
    </source>
</evidence>
<comment type="caution">
    <text evidence="1">The sequence shown here is derived from an EMBL/GenBank/DDBJ whole genome shotgun (WGS) entry which is preliminary data.</text>
</comment>
<accession>A0AAN9IWS6</accession>